<evidence type="ECO:0000256" key="2">
    <source>
        <dbReference type="SAM" id="Phobius"/>
    </source>
</evidence>
<protein>
    <recommendedName>
        <fullName evidence="3">Protein-glutamine gamma-glutamyltransferase-like C-terminal domain-containing protein</fullName>
    </recommendedName>
</protein>
<reference evidence="5" key="1">
    <citation type="submission" date="2020-05" db="EMBL/GenBank/DDBJ databases">
        <title>Frigoriglobus tundricola gen. nov., sp. nov., a psychrotolerant cellulolytic planctomycete of the family Gemmataceae with two divergent copies of 16S rRNA gene.</title>
        <authorList>
            <person name="Kulichevskaya I.S."/>
            <person name="Ivanova A.A."/>
            <person name="Naumoff D.G."/>
            <person name="Beletsky A.V."/>
            <person name="Rijpstra W.I.C."/>
            <person name="Sinninghe Damste J.S."/>
            <person name="Mardanov A.V."/>
            <person name="Ravin N.V."/>
            <person name="Dedysh S.N."/>
        </authorList>
    </citation>
    <scope>NUCLEOTIDE SEQUENCE [LARGE SCALE GENOMIC DNA]</scope>
    <source>
        <strain evidence="5">PL17</strain>
    </source>
</reference>
<keyword evidence="2" id="KW-1133">Transmembrane helix</keyword>
<dbReference type="KEGG" id="ftj:FTUN_7130"/>
<feature type="region of interest" description="Disordered" evidence="1">
    <location>
        <begin position="149"/>
        <end position="193"/>
    </location>
</feature>
<accession>A0A6M5Z043</accession>
<feature type="compositionally biased region" description="Basic and acidic residues" evidence="1">
    <location>
        <begin position="434"/>
        <end position="443"/>
    </location>
</feature>
<feature type="transmembrane region" description="Helical" evidence="2">
    <location>
        <begin position="98"/>
        <end position="118"/>
    </location>
</feature>
<keyword evidence="5" id="KW-1185">Reference proteome</keyword>
<evidence type="ECO:0000259" key="3">
    <source>
        <dbReference type="Pfam" id="PF13559"/>
    </source>
</evidence>
<feature type="transmembrane region" description="Helical" evidence="2">
    <location>
        <begin position="47"/>
        <end position="66"/>
    </location>
</feature>
<feature type="compositionally biased region" description="Basic residues" evidence="1">
    <location>
        <begin position="179"/>
        <end position="188"/>
    </location>
</feature>
<evidence type="ECO:0000313" key="4">
    <source>
        <dbReference type="EMBL" id="QJW99518.1"/>
    </source>
</evidence>
<feature type="transmembrane region" description="Helical" evidence="2">
    <location>
        <begin position="12"/>
        <end position="35"/>
    </location>
</feature>
<name>A0A6M5Z043_9BACT</name>
<dbReference type="Pfam" id="PF13559">
    <property type="entry name" value="DUF4129"/>
    <property type="match status" value="1"/>
</dbReference>
<keyword evidence="2" id="KW-0472">Membrane</keyword>
<proteinExistence type="predicted"/>
<dbReference type="EMBL" id="CP053452">
    <property type="protein sequence ID" value="QJW99518.1"/>
    <property type="molecule type" value="Genomic_DNA"/>
</dbReference>
<sequence length="636" mass="68369">MAAEREPPSVTDYVVTGIGPALVMLMVGSLVFFLVEVLYAGKYSDRLLYTFFFFVMGAVLVARISIQFDAARATAYGLGLAIVTYLALLSYVEYPSGWLKSWGWLVNLGLMVVVWFSAHKLTWDCTHIDETRASSGRGLLSAAGLDADDQNSTPASGGHQPPEQPKTGPTEPARPGQNAKKKKKKKGKKAEPDSRLWDWIEKYKAHREEQRKAGHTPGVWVLYFALAALPLFALGQSLVDIDDDKRRRATFLQMTVYVASALALLVTTSLLGVRRYLRQRKAKVPIGLTLSWLGLGGVLIVVFLALGAFLPRPHSEVPWFGIERAGKSDREASKYAQLSDSAGKGEGRGGNQSKAGDGNASGKGGQPGGGSKGDKGGGGKGQGGKGGKSKGDQSGGKDKGGGKGKGDDSEAKKDDSNDRDSKGNESEDQEDTKDEGKSGERDTGSPSRTPLGGVLDKVAGVVKWLVFALVAVLVIFGLFFGVLKYLAPFTDWARRWLEGIRAWWASLFGPSSVARKTAAAEAQPLAPVRPPPFSAYSNPFADGTAEGRDTAELVAYTFEALDAWAWDRDSGREPTETPLEFVGRLGEAFPDHANAYGKLATLYARMAYSRRPLPATARSTLEAAWEQMVHGASVSV</sequence>
<feature type="compositionally biased region" description="Gly residues" evidence="1">
    <location>
        <begin position="359"/>
        <end position="371"/>
    </location>
</feature>
<feature type="transmembrane region" description="Helical" evidence="2">
    <location>
        <begin position="73"/>
        <end position="92"/>
    </location>
</feature>
<keyword evidence="2" id="KW-0812">Transmembrane</keyword>
<dbReference type="RefSeq" id="WP_171474471.1">
    <property type="nucleotide sequence ID" value="NZ_CP053452.2"/>
</dbReference>
<gene>
    <name evidence="4" type="ORF">FTUN_7130</name>
</gene>
<feature type="transmembrane region" description="Helical" evidence="2">
    <location>
        <begin position="220"/>
        <end position="239"/>
    </location>
</feature>
<feature type="region of interest" description="Disordered" evidence="1">
    <location>
        <begin position="331"/>
        <end position="452"/>
    </location>
</feature>
<evidence type="ECO:0000256" key="1">
    <source>
        <dbReference type="SAM" id="MobiDB-lite"/>
    </source>
</evidence>
<evidence type="ECO:0000313" key="5">
    <source>
        <dbReference type="Proteomes" id="UP000503447"/>
    </source>
</evidence>
<dbReference type="InterPro" id="IPR025403">
    <property type="entry name" value="TgpA-like_C"/>
</dbReference>
<feature type="transmembrane region" description="Helical" evidence="2">
    <location>
        <begin position="464"/>
        <end position="487"/>
    </location>
</feature>
<feature type="transmembrane region" description="Helical" evidence="2">
    <location>
        <begin position="285"/>
        <end position="310"/>
    </location>
</feature>
<organism evidence="4 5">
    <name type="scientific">Frigoriglobus tundricola</name>
    <dbReference type="NCBI Taxonomy" id="2774151"/>
    <lineage>
        <taxon>Bacteria</taxon>
        <taxon>Pseudomonadati</taxon>
        <taxon>Planctomycetota</taxon>
        <taxon>Planctomycetia</taxon>
        <taxon>Gemmatales</taxon>
        <taxon>Gemmataceae</taxon>
        <taxon>Frigoriglobus</taxon>
    </lineage>
</organism>
<feature type="compositionally biased region" description="Basic and acidic residues" evidence="1">
    <location>
        <begin position="389"/>
        <end position="425"/>
    </location>
</feature>
<feature type="domain" description="Protein-glutamine gamma-glutamyltransferase-like C-terminal" evidence="3">
    <location>
        <begin position="559"/>
        <end position="626"/>
    </location>
</feature>
<feature type="transmembrane region" description="Helical" evidence="2">
    <location>
        <begin position="251"/>
        <end position="273"/>
    </location>
</feature>
<dbReference type="Proteomes" id="UP000503447">
    <property type="component" value="Chromosome"/>
</dbReference>
<dbReference type="AlphaFoldDB" id="A0A6M5Z043"/>